<keyword evidence="4 10" id="KW-1133">Transmembrane helix</keyword>
<dbReference type="GeneID" id="119725173"/>
<evidence type="ECO:0000256" key="3">
    <source>
        <dbReference type="ARBA" id="ARBA00022692"/>
    </source>
</evidence>
<evidence type="ECO:0000256" key="4">
    <source>
        <dbReference type="ARBA" id="ARBA00022989"/>
    </source>
</evidence>
<feature type="transmembrane region" description="Helical" evidence="10">
    <location>
        <begin position="52"/>
        <end position="74"/>
    </location>
</feature>
<feature type="region of interest" description="Disordered" evidence="9">
    <location>
        <begin position="452"/>
        <end position="626"/>
    </location>
</feature>
<comment type="subcellular location">
    <subcellularLocation>
        <location evidence="1">Cell membrane</location>
        <topology evidence="1">Multi-pass membrane protein</topology>
    </subcellularLocation>
</comment>
<dbReference type="CDD" id="cd00637">
    <property type="entry name" value="7tm_classA_rhodopsin-like"/>
    <property type="match status" value="1"/>
</dbReference>
<feature type="compositionally biased region" description="Basic and acidic residues" evidence="9">
    <location>
        <begin position="517"/>
        <end position="526"/>
    </location>
</feature>
<keyword evidence="5" id="KW-0297">G-protein coupled receptor</keyword>
<keyword evidence="6 10" id="KW-0472">Membrane</keyword>
<dbReference type="Gene3D" id="1.20.1070.10">
    <property type="entry name" value="Rhodopsin 7-helix transmembrane proteins"/>
    <property type="match status" value="1"/>
</dbReference>
<organism evidence="12 13">
    <name type="scientific">Patiria miniata</name>
    <name type="common">Bat star</name>
    <name type="synonym">Asterina miniata</name>
    <dbReference type="NCBI Taxonomy" id="46514"/>
    <lineage>
        <taxon>Eukaryota</taxon>
        <taxon>Metazoa</taxon>
        <taxon>Echinodermata</taxon>
        <taxon>Eleutherozoa</taxon>
        <taxon>Asterozoa</taxon>
        <taxon>Asteroidea</taxon>
        <taxon>Valvatacea</taxon>
        <taxon>Valvatida</taxon>
        <taxon>Asterinidae</taxon>
        <taxon>Patiria</taxon>
    </lineage>
</organism>
<keyword evidence="7" id="KW-0675">Receptor</keyword>
<feature type="transmembrane region" description="Helical" evidence="10">
    <location>
        <begin position="120"/>
        <end position="141"/>
    </location>
</feature>
<evidence type="ECO:0000256" key="7">
    <source>
        <dbReference type="ARBA" id="ARBA00023170"/>
    </source>
</evidence>
<keyword evidence="2" id="KW-1003">Cell membrane</keyword>
<evidence type="ECO:0000313" key="12">
    <source>
        <dbReference type="EnsemblMetazoa" id="XP_038052462.1"/>
    </source>
</evidence>
<dbReference type="PANTHER" id="PTHR22752:SF14">
    <property type="entry name" value="G-PROTEIN COUPLED RECEPTORS FAMILY 1 PROFILE DOMAIN-CONTAINING PROTEIN"/>
    <property type="match status" value="1"/>
</dbReference>
<evidence type="ECO:0000256" key="5">
    <source>
        <dbReference type="ARBA" id="ARBA00023040"/>
    </source>
</evidence>
<accession>A0A913ZKY5</accession>
<evidence type="ECO:0000259" key="11">
    <source>
        <dbReference type="PROSITE" id="PS50262"/>
    </source>
</evidence>
<reference evidence="12" key="1">
    <citation type="submission" date="2022-11" db="UniProtKB">
        <authorList>
            <consortium name="EnsemblMetazoa"/>
        </authorList>
    </citation>
    <scope>IDENTIFICATION</scope>
</reference>
<evidence type="ECO:0000256" key="1">
    <source>
        <dbReference type="ARBA" id="ARBA00004651"/>
    </source>
</evidence>
<feature type="region of interest" description="Disordered" evidence="9">
    <location>
        <begin position="348"/>
        <end position="390"/>
    </location>
</feature>
<feature type="compositionally biased region" description="Basic and acidic residues" evidence="9">
    <location>
        <begin position="472"/>
        <end position="501"/>
    </location>
</feature>
<feature type="compositionally biased region" description="Polar residues" evidence="9">
    <location>
        <begin position="280"/>
        <end position="294"/>
    </location>
</feature>
<dbReference type="PANTHER" id="PTHR22752">
    <property type="entry name" value="G PROTEIN-COUPLED RECEPTOR"/>
    <property type="match status" value="1"/>
</dbReference>
<dbReference type="PROSITE" id="PS50262">
    <property type="entry name" value="G_PROTEIN_RECEP_F1_2"/>
    <property type="match status" value="1"/>
</dbReference>
<proteinExistence type="predicted"/>
<keyword evidence="3 10" id="KW-0812">Transmembrane</keyword>
<dbReference type="PRINTS" id="PR00237">
    <property type="entry name" value="GPCRRHODOPSN"/>
</dbReference>
<protein>
    <recommendedName>
        <fullName evidence="11">G-protein coupled receptors family 1 profile domain-containing protein</fullName>
    </recommendedName>
</protein>
<feature type="region of interest" description="Disordered" evidence="9">
    <location>
        <begin position="280"/>
        <end position="311"/>
    </location>
</feature>
<evidence type="ECO:0000256" key="9">
    <source>
        <dbReference type="SAM" id="MobiDB-lite"/>
    </source>
</evidence>
<keyword evidence="8" id="KW-0807">Transducer</keyword>
<dbReference type="Pfam" id="PF00001">
    <property type="entry name" value="7tm_1"/>
    <property type="match status" value="1"/>
</dbReference>
<dbReference type="Proteomes" id="UP000887568">
    <property type="component" value="Unplaced"/>
</dbReference>
<evidence type="ECO:0000313" key="13">
    <source>
        <dbReference type="Proteomes" id="UP000887568"/>
    </source>
</evidence>
<dbReference type="SUPFAM" id="SSF81321">
    <property type="entry name" value="Family A G protein-coupled receptor-like"/>
    <property type="match status" value="1"/>
</dbReference>
<dbReference type="RefSeq" id="XP_038052462.1">
    <property type="nucleotide sequence ID" value="XM_038196534.1"/>
</dbReference>
<feature type="transmembrane region" description="Helical" evidence="10">
    <location>
        <begin position="173"/>
        <end position="196"/>
    </location>
</feature>
<feature type="compositionally biased region" description="Pro residues" evidence="9">
    <location>
        <begin position="615"/>
        <end position="626"/>
    </location>
</feature>
<keyword evidence="13" id="KW-1185">Reference proteome</keyword>
<evidence type="ECO:0000256" key="8">
    <source>
        <dbReference type="ARBA" id="ARBA00023224"/>
    </source>
</evidence>
<feature type="domain" description="G-protein coupled receptors family 1 profile" evidence="11">
    <location>
        <begin position="1"/>
        <end position="193"/>
    </location>
</feature>
<name>A0A913ZKY5_PATMI</name>
<feature type="compositionally biased region" description="Basic residues" evidence="9">
    <location>
        <begin position="527"/>
        <end position="539"/>
    </location>
</feature>
<dbReference type="InterPro" id="IPR000276">
    <property type="entry name" value="GPCR_Rhodpsn"/>
</dbReference>
<evidence type="ECO:0000256" key="2">
    <source>
        <dbReference type="ARBA" id="ARBA00022475"/>
    </source>
</evidence>
<evidence type="ECO:0000256" key="6">
    <source>
        <dbReference type="ARBA" id="ARBA00023136"/>
    </source>
</evidence>
<evidence type="ECO:0000256" key="10">
    <source>
        <dbReference type="SAM" id="Phobius"/>
    </source>
</evidence>
<dbReference type="GO" id="GO:0004930">
    <property type="term" value="F:G protein-coupled receptor activity"/>
    <property type="evidence" value="ECO:0007669"/>
    <property type="project" value="UniProtKB-KW"/>
</dbReference>
<dbReference type="GO" id="GO:0005886">
    <property type="term" value="C:plasma membrane"/>
    <property type="evidence" value="ECO:0007669"/>
    <property type="project" value="UniProtKB-SubCell"/>
</dbReference>
<dbReference type="InterPro" id="IPR017452">
    <property type="entry name" value="GPCR_Rhodpsn_7TM"/>
</dbReference>
<dbReference type="EnsemblMetazoa" id="XM_038196534.1">
    <property type="protein sequence ID" value="XP_038052462.1"/>
    <property type="gene ID" value="LOC119725173"/>
</dbReference>
<feature type="compositionally biased region" description="Basic residues" evidence="9">
    <location>
        <begin position="502"/>
        <end position="516"/>
    </location>
</feature>
<feature type="compositionally biased region" description="Polar residues" evidence="9">
    <location>
        <begin position="452"/>
        <end position="466"/>
    </location>
</feature>
<sequence>MMTQRRAGVMLVLTWLAAAIISLLPVFGVGLYRFLPATHHCTSDWTQSPAYSLSVLTAGFLLPLVITSVCNFRIFRAARSQSRRVDELSSRGVDGTGGGDSSRQRVPRQVWRPPRHRAHAAKIILVVFGTFFCCWTVYVAAHISNVIRYEHEAVVSWSEKRAPSKDPYDQNCWWITLATFVAFANAVISPYVYTLLNRRMRKTLRKLLIRLCCPAGRVDYRRSTIVFATNVNSSWRSTRQRALFGTRLQSEEFHTSEMAQRGSLSRSIRGYTGSFVSVPSHSTNPTDSNYNAMCSATSSSTPPARRRGPAPRLTYNLENRTQELPPVKQGATLPPLWCRAEMTFRGTADDLRDNQHNRTGRYSSQSTSEAEDDGTSTSHQPWVIQEGDDGCTPECIWPRGTGRLLTPLGSSSSKQTQAPAFRLPDYHLLGANLTPTHKKSLRANPREKANFETASVLQVRPSPTKQRTGKVSRKDKAKDNKTQAREESICMKTLTHIEKRGEHKVRFKVPAKRRNHAFPDEHARKTEKGHRRAGRRRRSTSSDSSGAGSASSQDMMTSSVDHAAPATPSTTVVQEETEQKPAVTLPRIAWCRPLSGSLTKGDDQRSGTKKKKTAPTPPRVPRPSNS</sequence>
<feature type="region of interest" description="Disordered" evidence="9">
    <location>
        <begin position="88"/>
        <end position="110"/>
    </location>
</feature>
<feature type="compositionally biased region" description="Low complexity" evidence="9">
    <location>
        <begin position="541"/>
        <end position="552"/>
    </location>
</feature>
<dbReference type="AlphaFoldDB" id="A0A913ZKY5"/>